<dbReference type="EMBL" id="CBTN010000005">
    <property type="protein sequence ID" value="CDH50174.1"/>
    <property type="molecule type" value="Genomic_DNA"/>
</dbReference>
<reference evidence="1" key="1">
    <citation type="submission" date="2013-08" db="EMBL/GenBank/DDBJ databases">
        <title>Gene expansion shapes genome architecture in the human pathogen Lichtheimia corymbifera: an evolutionary genomics analysis in the ancient terrestrial Mucorales (Mucoromycotina).</title>
        <authorList>
            <person name="Schwartze V.U."/>
            <person name="Winter S."/>
            <person name="Shelest E."/>
            <person name="Marcet-Houben M."/>
            <person name="Horn F."/>
            <person name="Wehner S."/>
            <person name="Hoffmann K."/>
            <person name="Riege K."/>
            <person name="Sammeth M."/>
            <person name="Nowrousian M."/>
            <person name="Valiante V."/>
            <person name="Linde J."/>
            <person name="Jacobsen I.D."/>
            <person name="Marz M."/>
            <person name="Brakhage A.A."/>
            <person name="Gabaldon T."/>
            <person name="Bocker S."/>
            <person name="Voigt K."/>
        </authorList>
    </citation>
    <scope>NUCLEOTIDE SEQUENCE [LARGE SCALE GENOMIC DNA]</scope>
    <source>
        <strain evidence="1">FSU 9682</strain>
    </source>
</reference>
<keyword evidence="2" id="KW-1185">Reference proteome</keyword>
<dbReference type="VEuPathDB" id="FungiDB:LCOR_01896.1"/>
<proteinExistence type="predicted"/>
<evidence type="ECO:0000313" key="1">
    <source>
        <dbReference type="EMBL" id="CDH50174.1"/>
    </source>
</evidence>
<organism evidence="1 2">
    <name type="scientific">Lichtheimia corymbifera JMRC:FSU:9682</name>
    <dbReference type="NCBI Taxonomy" id="1263082"/>
    <lineage>
        <taxon>Eukaryota</taxon>
        <taxon>Fungi</taxon>
        <taxon>Fungi incertae sedis</taxon>
        <taxon>Mucoromycota</taxon>
        <taxon>Mucoromycotina</taxon>
        <taxon>Mucoromycetes</taxon>
        <taxon>Mucorales</taxon>
        <taxon>Lichtheimiaceae</taxon>
        <taxon>Lichtheimia</taxon>
    </lineage>
</organism>
<gene>
    <name evidence="1" type="ORF">LCOR_01896.1</name>
</gene>
<dbReference type="AlphaFoldDB" id="A0A068RJL6"/>
<dbReference type="Proteomes" id="UP000027586">
    <property type="component" value="Unassembled WGS sequence"/>
</dbReference>
<sequence>MRGIKDLVGEICFPLTSKKPNAIESLVIISRKKLECFAAMKEAGWPFSHGILHTCWYAWIASENCQDLRSNHSQADTNYPTLVPESNELCKWLAGDDGSIFNGRSESWRYTSM</sequence>
<accession>A0A068RJL6</accession>
<protein>
    <submittedName>
        <fullName evidence="1">Uncharacterized protein</fullName>
    </submittedName>
</protein>
<name>A0A068RJL6_9FUNG</name>
<evidence type="ECO:0000313" key="2">
    <source>
        <dbReference type="Proteomes" id="UP000027586"/>
    </source>
</evidence>
<comment type="caution">
    <text evidence="1">The sequence shown here is derived from an EMBL/GenBank/DDBJ whole genome shotgun (WGS) entry which is preliminary data.</text>
</comment>